<evidence type="ECO:0000256" key="8">
    <source>
        <dbReference type="ARBA" id="ARBA00023154"/>
    </source>
</evidence>
<feature type="binding site" evidence="14">
    <location>
        <position position="102"/>
    </location>
    <ligand>
        <name>pyruvate</name>
        <dbReference type="ChEBI" id="CHEBI:15361"/>
    </ligand>
</feature>
<dbReference type="PANTHER" id="PTHR12128">
    <property type="entry name" value="DIHYDRODIPICOLINATE SYNTHASE"/>
    <property type="match status" value="1"/>
</dbReference>
<evidence type="ECO:0000256" key="4">
    <source>
        <dbReference type="ARBA" id="ARBA00012086"/>
    </source>
</evidence>
<name>A0A2V3IFI3_9FLOR</name>
<dbReference type="SMART" id="SM01130">
    <property type="entry name" value="DHDPS"/>
    <property type="match status" value="1"/>
</dbReference>
<gene>
    <name evidence="16" type="ORF">BWQ96_09470</name>
</gene>
<evidence type="ECO:0000256" key="15">
    <source>
        <dbReference type="SAM" id="MobiDB-lite"/>
    </source>
</evidence>
<evidence type="ECO:0000256" key="3">
    <source>
        <dbReference type="ARBA" id="ARBA00007592"/>
    </source>
</evidence>
<dbReference type="AlphaFoldDB" id="A0A2V3IFI3"/>
<dbReference type="OrthoDB" id="191315at2759"/>
<dbReference type="InterPro" id="IPR002220">
    <property type="entry name" value="DapA-like"/>
</dbReference>
<dbReference type="PRINTS" id="PR00146">
    <property type="entry name" value="DHPICSNTHASE"/>
</dbReference>
<comment type="pathway">
    <text evidence="2">Amino-acid biosynthesis; L-lysine biosynthesis via DAP pathway; (S)-tetrahydrodipicolinate from L-aspartate: step 3/4.</text>
</comment>
<dbReference type="EMBL" id="NBIV01000259">
    <property type="protein sequence ID" value="PXF40812.1"/>
    <property type="molecule type" value="Genomic_DNA"/>
</dbReference>
<comment type="caution">
    <text evidence="16">The sequence shown here is derived from an EMBL/GenBank/DDBJ whole genome shotgun (WGS) entry which is preliminary data.</text>
</comment>
<evidence type="ECO:0000313" key="17">
    <source>
        <dbReference type="Proteomes" id="UP000247409"/>
    </source>
</evidence>
<keyword evidence="9 12" id="KW-0456">Lyase</keyword>
<accession>A0A2V3IFI3</accession>
<keyword evidence="7" id="KW-0220">Diaminopimelate biosynthesis</keyword>
<feature type="active site" description="Proton donor/acceptor" evidence="13">
    <location>
        <position position="191"/>
    </location>
</feature>
<dbReference type="PANTHER" id="PTHR12128:SF66">
    <property type="entry name" value="4-HYDROXY-2-OXOGLUTARATE ALDOLASE, MITOCHONDRIAL"/>
    <property type="match status" value="1"/>
</dbReference>
<dbReference type="EC" id="4.3.3.7" evidence="4"/>
<evidence type="ECO:0000256" key="13">
    <source>
        <dbReference type="PIRSR" id="PIRSR001365-1"/>
    </source>
</evidence>
<dbReference type="STRING" id="448386.A0A2V3IFI3"/>
<feature type="compositionally biased region" description="Low complexity" evidence="15">
    <location>
        <begin position="1"/>
        <end position="15"/>
    </location>
</feature>
<comment type="similarity">
    <text evidence="3 12">Belongs to the DapA family.</text>
</comment>
<keyword evidence="17" id="KW-1185">Reference proteome</keyword>
<evidence type="ECO:0000313" key="16">
    <source>
        <dbReference type="EMBL" id="PXF40812.1"/>
    </source>
</evidence>
<dbReference type="GO" id="GO:0005829">
    <property type="term" value="C:cytosol"/>
    <property type="evidence" value="ECO:0007669"/>
    <property type="project" value="TreeGrafter"/>
</dbReference>
<evidence type="ECO:0000256" key="12">
    <source>
        <dbReference type="PIRNR" id="PIRNR001365"/>
    </source>
</evidence>
<dbReference type="HAMAP" id="MF_00418">
    <property type="entry name" value="DapA"/>
    <property type="match status" value="1"/>
</dbReference>
<feature type="active site" description="Schiff-base intermediate with substrate" evidence="13">
    <location>
        <position position="219"/>
    </location>
</feature>
<feature type="compositionally biased region" description="Low complexity" evidence="15">
    <location>
        <begin position="33"/>
        <end position="50"/>
    </location>
</feature>
<dbReference type="SUPFAM" id="SSF51569">
    <property type="entry name" value="Aldolase"/>
    <property type="match status" value="1"/>
</dbReference>
<dbReference type="Pfam" id="PF00701">
    <property type="entry name" value="DHDPS"/>
    <property type="match status" value="1"/>
</dbReference>
<feature type="region of interest" description="Disordered" evidence="15">
    <location>
        <begin position="1"/>
        <end position="56"/>
    </location>
</feature>
<dbReference type="PROSITE" id="PS00666">
    <property type="entry name" value="DHDPS_2"/>
    <property type="match status" value="1"/>
</dbReference>
<dbReference type="CDD" id="cd00950">
    <property type="entry name" value="DHDPS"/>
    <property type="match status" value="1"/>
</dbReference>
<comment type="function">
    <text evidence="1">Catalyzes the condensation of (S)-aspartate-beta-semialdehyde [(S)-ASA] and pyruvate to 4-hydroxy-tetrahydrodipicolinate (HTPA).</text>
</comment>
<proteinExistence type="inferred from homology"/>
<protein>
    <recommendedName>
        <fullName evidence="4">4-hydroxy-tetrahydrodipicolinate synthase</fullName>
        <ecNumber evidence="4">4.3.3.7</ecNumber>
    </recommendedName>
</protein>
<evidence type="ECO:0000256" key="6">
    <source>
        <dbReference type="ARBA" id="ARBA00022605"/>
    </source>
</evidence>
<organism evidence="16 17">
    <name type="scientific">Gracilariopsis chorda</name>
    <dbReference type="NCBI Taxonomy" id="448386"/>
    <lineage>
        <taxon>Eukaryota</taxon>
        <taxon>Rhodophyta</taxon>
        <taxon>Florideophyceae</taxon>
        <taxon>Rhodymeniophycidae</taxon>
        <taxon>Gracilariales</taxon>
        <taxon>Gracilariaceae</taxon>
        <taxon>Gracilariopsis</taxon>
    </lineage>
</organism>
<sequence>MHPTAFLPATPLPTARSHPTAPAKCPRMVAARPSQTPSDTPAAAPTTAPSPHHPRPYFGHIVTAMVTPFKRDSTEIDYNTAEQLASHLVSHGSDALLIAGTTGESPTLTWSEQYELFTVIRNAVGNRTTLIAGAGSNSTAESIEATHRASKLGFDATLQVVPYYNKPPQEGLYRHFASIASAEPDLPVMLYNIPSRTGTNMLPETTARLAHIDNIIAIKQATADMDALQAVRAMTPSDFYIYSGDDSLTLPFLTLGASGVVSVASHFIGPQLQQMVKSYTNGDVADATAIHMRYAKLFSDLFCMTNPIPTKTALRLQGWNVGGVRLPLVDASPDVEQRLATLLRELNLL</sequence>
<dbReference type="GO" id="GO:0008840">
    <property type="term" value="F:4-hydroxy-tetrahydrodipicolinate synthase activity"/>
    <property type="evidence" value="ECO:0007669"/>
    <property type="project" value="UniProtKB-EC"/>
</dbReference>
<dbReference type="UniPathway" id="UPA00034">
    <property type="reaction ID" value="UER00017"/>
</dbReference>
<comment type="catalytic activity">
    <reaction evidence="11">
        <text>L-aspartate 4-semialdehyde + pyruvate = (2S,4S)-4-hydroxy-2,3,4,5-tetrahydrodipicolinate + H2O + H(+)</text>
        <dbReference type="Rhea" id="RHEA:34171"/>
        <dbReference type="ChEBI" id="CHEBI:15361"/>
        <dbReference type="ChEBI" id="CHEBI:15377"/>
        <dbReference type="ChEBI" id="CHEBI:15378"/>
        <dbReference type="ChEBI" id="CHEBI:67139"/>
        <dbReference type="ChEBI" id="CHEBI:537519"/>
        <dbReference type="EC" id="4.3.3.7"/>
    </reaction>
</comment>
<evidence type="ECO:0000256" key="10">
    <source>
        <dbReference type="ARBA" id="ARBA00023270"/>
    </source>
</evidence>
<dbReference type="InterPro" id="IPR013785">
    <property type="entry name" value="Aldolase_TIM"/>
</dbReference>
<dbReference type="Gene3D" id="3.20.20.70">
    <property type="entry name" value="Aldolase class I"/>
    <property type="match status" value="1"/>
</dbReference>
<dbReference type="PIRSF" id="PIRSF001365">
    <property type="entry name" value="DHDPS"/>
    <property type="match status" value="1"/>
</dbReference>
<feature type="binding site" evidence="14">
    <location>
        <position position="261"/>
    </location>
    <ligand>
        <name>pyruvate</name>
        <dbReference type="ChEBI" id="CHEBI:15361"/>
    </ligand>
</feature>
<dbReference type="InterPro" id="IPR005263">
    <property type="entry name" value="DapA"/>
</dbReference>
<dbReference type="PROSITE" id="PS00665">
    <property type="entry name" value="DHDPS_1"/>
    <property type="match status" value="1"/>
</dbReference>
<evidence type="ECO:0000256" key="11">
    <source>
        <dbReference type="ARBA" id="ARBA00047836"/>
    </source>
</evidence>
<reference evidence="16 17" key="1">
    <citation type="journal article" date="2018" name="Mol. Biol. Evol.">
        <title>Analysis of the draft genome of the red seaweed Gracilariopsis chorda provides insights into genome size evolution in Rhodophyta.</title>
        <authorList>
            <person name="Lee J."/>
            <person name="Yang E.C."/>
            <person name="Graf L."/>
            <person name="Yang J.H."/>
            <person name="Qiu H."/>
            <person name="Zel Zion U."/>
            <person name="Chan C.X."/>
            <person name="Stephens T.G."/>
            <person name="Weber A.P.M."/>
            <person name="Boo G.H."/>
            <person name="Boo S.M."/>
            <person name="Kim K.M."/>
            <person name="Shin Y."/>
            <person name="Jung M."/>
            <person name="Lee S.J."/>
            <person name="Yim H.S."/>
            <person name="Lee J.H."/>
            <person name="Bhattacharya D."/>
            <person name="Yoon H.S."/>
        </authorList>
    </citation>
    <scope>NUCLEOTIDE SEQUENCE [LARGE SCALE GENOMIC DNA]</scope>
    <source>
        <strain evidence="16 17">SKKU-2015</strain>
        <tissue evidence="16">Whole body</tissue>
    </source>
</reference>
<evidence type="ECO:0000256" key="14">
    <source>
        <dbReference type="PIRSR" id="PIRSR001365-2"/>
    </source>
</evidence>
<dbReference type="NCBIfam" id="TIGR00674">
    <property type="entry name" value="dapA"/>
    <property type="match status" value="1"/>
</dbReference>
<keyword evidence="10" id="KW-0704">Schiff base</keyword>
<keyword evidence="5" id="KW-0963">Cytoplasm</keyword>
<evidence type="ECO:0000256" key="1">
    <source>
        <dbReference type="ARBA" id="ARBA00003294"/>
    </source>
</evidence>
<dbReference type="GO" id="GO:0009089">
    <property type="term" value="P:lysine biosynthetic process via diaminopimelate"/>
    <property type="evidence" value="ECO:0007669"/>
    <property type="project" value="UniProtKB-UniPathway"/>
</dbReference>
<dbReference type="Proteomes" id="UP000247409">
    <property type="component" value="Unassembled WGS sequence"/>
</dbReference>
<evidence type="ECO:0000256" key="2">
    <source>
        <dbReference type="ARBA" id="ARBA00005120"/>
    </source>
</evidence>
<evidence type="ECO:0000256" key="5">
    <source>
        <dbReference type="ARBA" id="ARBA00022490"/>
    </source>
</evidence>
<evidence type="ECO:0000256" key="9">
    <source>
        <dbReference type="ARBA" id="ARBA00023239"/>
    </source>
</evidence>
<keyword evidence="6" id="KW-0028">Amino-acid biosynthesis</keyword>
<dbReference type="InterPro" id="IPR020624">
    <property type="entry name" value="Schiff_base-form_aldolases_CS"/>
</dbReference>
<dbReference type="GO" id="GO:0019877">
    <property type="term" value="P:diaminopimelate biosynthetic process"/>
    <property type="evidence" value="ECO:0007669"/>
    <property type="project" value="UniProtKB-KW"/>
</dbReference>
<keyword evidence="8" id="KW-0457">Lysine biosynthesis</keyword>
<evidence type="ECO:0000256" key="7">
    <source>
        <dbReference type="ARBA" id="ARBA00022915"/>
    </source>
</evidence>
<dbReference type="InterPro" id="IPR020625">
    <property type="entry name" value="Schiff_base-form_aldolases_AS"/>
</dbReference>